<comment type="caution">
    <text evidence="2">The sequence shown here is derived from an EMBL/GenBank/DDBJ whole genome shotgun (WGS) entry which is preliminary data.</text>
</comment>
<proteinExistence type="predicted"/>
<feature type="region of interest" description="Disordered" evidence="1">
    <location>
        <begin position="1"/>
        <end position="21"/>
    </location>
</feature>
<accession>A0A7W0IDZ7</accession>
<organism evidence="2 3">
    <name type="scientific">Streptomyces himalayensis subsp. himalayensis</name>
    <dbReference type="NCBI Taxonomy" id="2756131"/>
    <lineage>
        <taxon>Bacteria</taxon>
        <taxon>Bacillati</taxon>
        <taxon>Actinomycetota</taxon>
        <taxon>Actinomycetes</taxon>
        <taxon>Kitasatosporales</taxon>
        <taxon>Streptomycetaceae</taxon>
        <taxon>Streptomyces</taxon>
        <taxon>Streptomyces himalayensis</taxon>
    </lineage>
</organism>
<sequence>MDTSDNAEPAIGDTRIGSDGALQHWDGRQWLPYKRQVEAEDHTFRHEEDPEDS</sequence>
<protein>
    <submittedName>
        <fullName evidence="2">Uncharacterized protein</fullName>
    </submittedName>
</protein>
<reference evidence="2 3" key="1">
    <citation type="submission" date="2020-07" db="EMBL/GenBank/DDBJ databases">
        <title>Streptomyces isolated from Indian soil.</title>
        <authorList>
            <person name="Mandal S."/>
            <person name="Maiti P.K."/>
        </authorList>
    </citation>
    <scope>NUCLEOTIDE SEQUENCE [LARGE SCALE GENOMIC DNA]</scope>
    <source>
        <strain evidence="2 3">PSKA28</strain>
    </source>
</reference>
<evidence type="ECO:0000313" key="2">
    <source>
        <dbReference type="EMBL" id="MBA2951561.1"/>
    </source>
</evidence>
<dbReference type="AlphaFoldDB" id="A0A7W0IDZ7"/>
<name>A0A7W0IDZ7_9ACTN</name>
<dbReference type="RefSeq" id="WP_181662474.1">
    <property type="nucleotide sequence ID" value="NZ_JACEHE010000049.1"/>
</dbReference>
<evidence type="ECO:0000256" key="1">
    <source>
        <dbReference type="SAM" id="MobiDB-lite"/>
    </source>
</evidence>
<gene>
    <name evidence="2" type="ORF">H1D24_38880</name>
</gene>
<evidence type="ECO:0000313" key="3">
    <source>
        <dbReference type="Proteomes" id="UP000545761"/>
    </source>
</evidence>
<dbReference type="EMBL" id="JACEHE010000049">
    <property type="protein sequence ID" value="MBA2951561.1"/>
    <property type="molecule type" value="Genomic_DNA"/>
</dbReference>
<dbReference type="Proteomes" id="UP000545761">
    <property type="component" value="Unassembled WGS sequence"/>
</dbReference>